<dbReference type="SUPFAM" id="SSF82866">
    <property type="entry name" value="Multidrug efflux transporter AcrB transmembrane domain"/>
    <property type="match status" value="1"/>
</dbReference>
<dbReference type="PANTHER" id="PTHR32063:SF18">
    <property type="entry name" value="CATION EFFLUX SYSTEM PROTEIN"/>
    <property type="match status" value="1"/>
</dbReference>
<dbReference type="Gene3D" id="3.30.70.1430">
    <property type="entry name" value="Multidrug efflux transporter AcrB pore domain"/>
    <property type="match status" value="1"/>
</dbReference>
<keyword evidence="1" id="KW-0812">Transmembrane</keyword>
<feature type="transmembrane region" description="Helical" evidence="1">
    <location>
        <begin position="332"/>
        <end position="353"/>
    </location>
</feature>
<comment type="caution">
    <text evidence="2">The sequence shown here is derived from an EMBL/GenBank/DDBJ whole genome shotgun (WGS) entry which is preliminary data.</text>
</comment>
<evidence type="ECO:0000313" key="2">
    <source>
        <dbReference type="EMBL" id="KAA6311441.1"/>
    </source>
</evidence>
<protein>
    <submittedName>
        <fullName evidence="2">Uncharacterized protein</fullName>
    </submittedName>
</protein>
<dbReference type="SUPFAM" id="SSF82714">
    <property type="entry name" value="Multidrug efflux transporter AcrB TolC docking domain, DN and DC subdomains"/>
    <property type="match status" value="1"/>
</dbReference>
<feature type="transmembrane region" description="Helical" evidence="1">
    <location>
        <begin position="280"/>
        <end position="299"/>
    </location>
</feature>
<dbReference type="AlphaFoldDB" id="A0A5J4PRC5"/>
<dbReference type="EMBL" id="SNRY01006938">
    <property type="protein sequence ID" value="KAA6311441.1"/>
    <property type="molecule type" value="Genomic_DNA"/>
</dbReference>
<dbReference type="InterPro" id="IPR027463">
    <property type="entry name" value="AcrB_DN_DC_subdom"/>
</dbReference>
<dbReference type="Pfam" id="PF00873">
    <property type="entry name" value="ACR_tran"/>
    <property type="match status" value="1"/>
</dbReference>
<organism evidence="2">
    <name type="scientific">termite gut metagenome</name>
    <dbReference type="NCBI Taxonomy" id="433724"/>
    <lineage>
        <taxon>unclassified sequences</taxon>
        <taxon>metagenomes</taxon>
        <taxon>organismal metagenomes</taxon>
    </lineage>
</organism>
<dbReference type="GO" id="GO:0042910">
    <property type="term" value="F:xenobiotic transmembrane transporter activity"/>
    <property type="evidence" value="ECO:0007669"/>
    <property type="project" value="TreeGrafter"/>
</dbReference>
<dbReference type="Gene3D" id="3.30.2090.10">
    <property type="entry name" value="Multidrug efflux transporter AcrB TolC docking domain, DN and DC subdomains"/>
    <property type="match status" value="1"/>
</dbReference>
<keyword evidence="1" id="KW-1133">Transmembrane helix</keyword>
<dbReference type="Gene3D" id="3.30.70.1440">
    <property type="entry name" value="Multidrug efflux transporter AcrB pore domain"/>
    <property type="match status" value="1"/>
</dbReference>
<accession>A0A5J4PRC5</accession>
<dbReference type="Gene3D" id="1.20.1640.10">
    <property type="entry name" value="Multidrug efflux transporter AcrB transmembrane domain"/>
    <property type="match status" value="1"/>
</dbReference>
<dbReference type="PANTHER" id="PTHR32063">
    <property type="match status" value="1"/>
</dbReference>
<evidence type="ECO:0000256" key="1">
    <source>
        <dbReference type="SAM" id="Phobius"/>
    </source>
</evidence>
<keyword evidence="1" id="KW-0472">Membrane</keyword>
<feature type="transmembrane region" description="Helical" evidence="1">
    <location>
        <begin position="306"/>
        <end position="326"/>
    </location>
</feature>
<name>A0A5J4PRC5_9ZZZZ</name>
<dbReference type="GO" id="GO:0005886">
    <property type="term" value="C:plasma membrane"/>
    <property type="evidence" value="ECO:0007669"/>
    <property type="project" value="TreeGrafter"/>
</dbReference>
<gene>
    <name evidence="2" type="ORF">EZS27_037429</name>
</gene>
<feature type="non-terminal residue" evidence="2">
    <location>
        <position position="376"/>
    </location>
</feature>
<feature type="non-terminal residue" evidence="2">
    <location>
        <position position="1"/>
    </location>
</feature>
<dbReference type="InterPro" id="IPR001036">
    <property type="entry name" value="Acrflvin-R"/>
</dbReference>
<proteinExistence type="predicted"/>
<reference evidence="2" key="1">
    <citation type="submission" date="2019-03" db="EMBL/GenBank/DDBJ databases">
        <title>Single cell metagenomics reveals metabolic interactions within the superorganism composed of flagellate Streblomastix strix and complex community of Bacteroidetes bacteria on its surface.</title>
        <authorList>
            <person name="Treitli S.C."/>
            <person name="Kolisko M."/>
            <person name="Husnik F."/>
            <person name="Keeling P."/>
            <person name="Hampl V."/>
        </authorList>
    </citation>
    <scope>NUCLEOTIDE SEQUENCE</scope>
    <source>
        <strain evidence="2">STM</strain>
    </source>
</reference>
<sequence length="376" mass="41998">DSLENILRADERVESVSAFIGTSSPRFHAVYAPNMPSKVYGQFIVNTVSNEATEEMLNDYANQYAVYFPEAYVRFKQLDFQSVDAPIEVRLIGENIDSLKAQAEKVENYLQSLDECLWVRTSFDAPVQGAKIELDLDETSRLGINKTLVALGISSGLTGMKISDLWEGNYAVPVCMEPEKADNTISDLENVQISGLLGTAVPLRQIAKITPEWNESVVTHRNGLRTLSVLADVKRGEYANKVFAKVSKYVDSEIASQLPDGVEYAYGGLMEFEDETMSPMYLAMVISFIMMFFILVFHFRKIKMAVIIMLASSLSIFGAAFGVWILRIDFNAFAILGIIGLVGIIIRNGIIMFDYIDFLRFTRNESVRQAAFDAGK</sequence>